<dbReference type="EMBL" id="LS398548">
    <property type="protein sequence ID" value="SPR15213.1"/>
    <property type="molecule type" value="Genomic_DNA"/>
</dbReference>
<dbReference type="AlphaFoldDB" id="A0A2U3RPP7"/>
<proteinExistence type="predicted"/>
<reference evidence="2" key="1">
    <citation type="submission" date="2018-03" db="EMBL/GenBank/DDBJ databases">
        <authorList>
            <person name="Batty M. E."/>
            <person name="Batty M E."/>
        </authorList>
    </citation>
    <scope>NUCLEOTIDE SEQUENCE [LARGE SCALE GENOMIC DNA]</scope>
</reference>
<dbReference type="Proteomes" id="UP000245243">
    <property type="component" value="Chromosome I"/>
</dbReference>
<accession>A0A2U3RPP7</accession>
<name>A0A2U3RPP7_ORITS</name>
<protein>
    <submittedName>
        <fullName evidence="1">Conjugal transfer protein TraA</fullName>
    </submittedName>
</protein>
<evidence type="ECO:0000313" key="2">
    <source>
        <dbReference type="Proteomes" id="UP000245243"/>
    </source>
</evidence>
<sequence length="47" mass="5249">MLKNKGAIAVKELMIPEIMKLINTQNVKTESEQIVKADTAPKIGVRR</sequence>
<evidence type="ECO:0000313" key="1">
    <source>
        <dbReference type="EMBL" id="SPR15213.1"/>
    </source>
</evidence>
<gene>
    <name evidence="1" type="primary">traA</name>
    <name evidence="1" type="ORF">KARP_01095</name>
</gene>
<organism evidence="1 2">
    <name type="scientific">Orientia tsutsugamushi</name>
    <name type="common">Rickettsia tsutsugamushi</name>
    <dbReference type="NCBI Taxonomy" id="784"/>
    <lineage>
        <taxon>Bacteria</taxon>
        <taxon>Pseudomonadati</taxon>
        <taxon>Pseudomonadota</taxon>
        <taxon>Alphaproteobacteria</taxon>
        <taxon>Rickettsiales</taxon>
        <taxon>Rickettsiaceae</taxon>
        <taxon>Rickettsieae</taxon>
        <taxon>Orientia</taxon>
    </lineage>
</organism>